<feature type="compositionally biased region" description="Basic and acidic residues" evidence="1">
    <location>
        <begin position="175"/>
        <end position="188"/>
    </location>
</feature>
<feature type="compositionally biased region" description="Polar residues" evidence="1">
    <location>
        <begin position="222"/>
        <end position="234"/>
    </location>
</feature>
<feature type="compositionally biased region" description="Low complexity" evidence="1">
    <location>
        <begin position="349"/>
        <end position="370"/>
    </location>
</feature>
<evidence type="ECO:0000313" key="3">
    <source>
        <dbReference type="Proteomes" id="UP001527925"/>
    </source>
</evidence>
<keyword evidence="3" id="KW-1185">Reference proteome</keyword>
<feature type="compositionally biased region" description="Polar residues" evidence="1">
    <location>
        <begin position="257"/>
        <end position="266"/>
    </location>
</feature>
<feature type="compositionally biased region" description="Basic residues" evidence="1">
    <location>
        <begin position="235"/>
        <end position="245"/>
    </location>
</feature>
<feature type="compositionally biased region" description="Low complexity" evidence="1">
    <location>
        <begin position="406"/>
        <end position="416"/>
    </location>
</feature>
<dbReference type="EMBL" id="JADGIZ020000056">
    <property type="protein sequence ID" value="KAL2912847.1"/>
    <property type="molecule type" value="Genomic_DNA"/>
</dbReference>
<feature type="region of interest" description="Disordered" evidence="1">
    <location>
        <begin position="171"/>
        <end position="245"/>
    </location>
</feature>
<feature type="compositionally biased region" description="Polar residues" evidence="1">
    <location>
        <begin position="274"/>
        <end position="283"/>
    </location>
</feature>
<feature type="region of interest" description="Disordered" evidence="1">
    <location>
        <begin position="392"/>
        <end position="455"/>
    </location>
</feature>
<protein>
    <submittedName>
        <fullName evidence="2">Uncharacterized protein</fullName>
    </submittedName>
</protein>
<reference evidence="2 3" key="1">
    <citation type="submission" date="2023-09" db="EMBL/GenBank/DDBJ databases">
        <title>Pangenome analysis of Batrachochytrium dendrobatidis and related Chytrids.</title>
        <authorList>
            <person name="Yacoub M.N."/>
            <person name="Stajich J.E."/>
            <person name="James T.Y."/>
        </authorList>
    </citation>
    <scope>NUCLEOTIDE SEQUENCE [LARGE SCALE GENOMIC DNA]</scope>
    <source>
        <strain evidence="2 3">JEL0888</strain>
    </source>
</reference>
<feature type="compositionally biased region" description="Polar residues" evidence="1">
    <location>
        <begin position="395"/>
        <end position="405"/>
    </location>
</feature>
<feature type="compositionally biased region" description="Low complexity" evidence="1">
    <location>
        <begin position="472"/>
        <end position="481"/>
    </location>
</feature>
<dbReference type="Proteomes" id="UP001527925">
    <property type="component" value="Unassembled WGS sequence"/>
</dbReference>
<evidence type="ECO:0000313" key="2">
    <source>
        <dbReference type="EMBL" id="KAL2912847.1"/>
    </source>
</evidence>
<comment type="caution">
    <text evidence="2">The sequence shown here is derived from an EMBL/GenBank/DDBJ whole genome shotgun (WGS) entry which is preliminary data.</text>
</comment>
<organism evidence="2 3">
    <name type="scientific">Polyrhizophydium stewartii</name>
    <dbReference type="NCBI Taxonomy" id="2732419"/>
    <lineage>
        <taxon>Eukaryota</taxon>
        <taxon>Fungi</taxon>
        <taxon>Fungi incertae sedis</taxon>
        <taxon>Chytridiomycota</taxon>
        <taxon>Chytridiomycota incertae sedis</taxon>
        <taxon>Chytridiomycetes</taxon>
        <taxon>Rhizophydiales</taxon>
        <taxon>Rhizophydiales incertae sedis</taxon>
        <taxon>Polyrhizophydium</taxon>
    </lineage>
</organism>
<feature type="region of interest" description="Disordered" evidence="1">
    <location>
        <begin position="257"/>
        <end position="287"/>
    </location>
</feature>
<sequence>MISQACQLVRAMACRTAAEARGKAAEQAQLAEERDGGTIRAAAAWAVKTAAGAMSAASLAAVDIAAVERCVADRAALKMAAARKASRDAAAAKLVAAEIAAAKQAAARTKASARGRGQISSITLALIDALAEARDKAAQVKAVDDAAMLNHAEAALHAAVRAANRAATAKAAAAEVERKPRSAEKPPAETKTSSATAVEAIKPTGECRASSSVAEVKESAPMDQQQDKSMASNGQKKRLKAKKHKAANTIITIGCQQTQKNKSTSETAKDECTAQDSARSGINSMPMPHKDSAICIDEAEQTAEPAVVDTAAVPPQPAAISKLQIGVPPISVMRTVLPVRVAAASAAARVTAVPDTKASSSTSAGSWRSAKAGSPTTTTTLAAVMADRARIAPSSMPTASTTAGVSLSSSSPSLSSARPPFAPTRVAASSPPPIPTQTAPRRASTPPRVSPTPSAALSELRRFWASLPDPSQAQDQQQHQDGAAKKNSKKQKRGGAANGHAVAQQGTEAASVATGNHKSLIEGIIRVTSGFAWSELPIPDREWDELVNRTNWGVRAD</sequence>
<feature type="region of interest" description="Disordered" evidence="1">
    <location>
        <begin position="349"/>
        <end position="376"/>
    </location>
</feature>
<evidence type="ECO:0000256" key="1">
    <source>
        <dbReference type="SAM" id="MobiDB-lite"/>
    </source>
</evidence>
<name>A0ABR4MZY8_9FUNG</name>
<proteinExistence type="predicted"/>
<feature type="region of interest" description="Disordered" evidence="1">
    <location>
        <begin position="469"/>
        <end position="511"/>
    </location>
</feature>
<accession>A0ABR4MZY8</accession>
<gene>
    <name evidence="2" type="ORF">HK105_207628</name>
</gene>